<reference evidence="3 4" key="1">
    <citation type="submission" date="2023-08" db="EMBL/GenBank/DDBJ databases">
        <authorList>
            <person name="Girao M."/>
            <person name="Carvalho M.F."/>
        </authorList>
    </citation>
    <scope>NUCLEOTIDE SEQUENCE [LARGE SCALE GENOMIC DNA]</scope>
    <source>
        <strain evidence="3 4">CC-R104</strain>
    </source>
</reference>
<accession>A0ABU7JY28</accession>
<dbReference type="Proteomes" id="UP001331936">
    <property type="component" value="Unassembled WGS sequence"/>
</dbReference>
<dbReference type="PANTHER" id="PTHR21310:SF57">
    <property type="entry name" value="BLR2944 PROTEIN"/>
    <property type="match status" value="1"/>
</dbReference>
<comment type="caution">
    <text evidence="3">The sequence shown here is derived from an EMBL/GenBank/DDBJ whole genome shotgun (WGS) entry which is preliminary data.</text>
</comment>
<protein>
    <submittedName>
        <fullName evidence="3">Phosphotransferase family protein</fullName>
    </submittedName>
</protein>
<organism evidence="3 4">
    <name type="scientific">Rhodococcus chondri</name>
    <dbReference type="NCBI Taxonomy" id="3065941"/>
    <lineage>
        <taxon>Bacteria</taxon>
        <taxon>Bacillati</taxon>
        <taxon>Actinomycetota</taxon>
        <taxon>Actinomycetes</taxon>
        <taxon>Mycobacteriales</taxon>
        <taxon>Nocardiaceae</taxon>
        <taxon>Rhodococcus</taxon>
    </lineage>
</organism>
<dbReference type="EMBL" id="JAUZMZ010000203">
    <property type="protein sequence ID" value="MEE2034918.1"/>
    <property type="molecule type" value="Genomic_DNA"/>
</dbReference>
<evidence type="ECO:0000313" key="4">
    <source>
        <dbReference type="Proteomes" id="UP001331936"/>
    </source>
</evidence>
<dbReference type="InterPro" id="IPR046252">
    <property type="entry name" value="DUF6285"/>
</dbReference>
<evidence type="ECO:0000259" key="1">
    <source>
        <dbReference type="Pfam" id="PF01636"/>
    </source>
</evidence>
<evidence type="ECO:0000313" key="3">
    <source>
        <dbReference type="EMBL" id="MEE2034918.1"/>
    </source>
</evidence>
<dbReference type="InterPro" id="IPR051678">
    <property type="entry name" value="AGP_Transferase"/>
</dbReference>
<sequence>MNPDAGAVTAQALAEVLAGQGSTAVSVTELRRLTGGASRQIFSFDAVRGDGTRSAYVLRRDPSGHGDAPRMRAEAACLRAARAAGVPVPRVVSAADTAPGLDSPFLIMERLPGESIPRRILRDESLAAARARLAHDLGAIAARIHAVPVSEVPMLADDDPLDAISGIYRDFHEPRPVVEIALRWLAAHRPETHRKVLVHGDFRLGNLLVGTGGVEGVLDWELAHRGDPIEDLGWLCVRAWRFGGTAPVAGVGTREELLDGYEREAHWRPDLNDLHWWEVFGTLRWLVLGRFQAQRHLRGDERSAEFAAIGRRVCESEWDLLRILGMIGHGDALPPEPRPEPHHRGDLHGLPDVPGLLDAAIAELGDGIAPAVDDPGAAYRLKICVNLLRIAQRELVVGSAQRAAHAGRLTRIGCRDEAELALRIRTGQLDPADPNVRSAVAGAVAERLRVTNPRHLVSRE</sequence>
<dbReference type="PANTHER" id="PTHR21310">
    <property type="entry name" value="AMINOGLYCOSIDE PHOSPHOTRANSFERASE-RELATED-RELATED"/>
    <property type="match status" value="1"/>
</dbReference>
<dbReference type="Pfam" id="PF01636">
    <property type="entry name" value="APH"/>
    <property type="match status" value="1"/>
</dbReference>
<dbReference type="InterPro" id="IPR002575">
    <property type="entry name" value="Aminoglycoside_PTrfase"/>
</dbReference>
<dbReference type="CDD" id="cd05154">
    <property type="entry name" value="ACAD10_11_N-like"/>
    <property type="match status" value="1"/>
</dbReference>
<feature type="domain" description="DUF6285" evidence="2">
    <location>
        <begin position="375"/>
        <end position="454"/>
    </location>
</feature>
<dbReference type="Gene3D" id="3.90.1200.10">
    <property type="match status" value="1"/>
</dbReference>
<evidence type="ECO:0000259" key="2">
    <source>
        <dbReference type="Pfam" id="PF19802"/>
    </source>
</evidence>
<dbReference type="Pfam" id="PF19802">
    <property type="entry name" value="DUF6285"/>
    <property type="match status" value="1"/>
</dbReference>
<name>A0ABU7JY28_9NOCA</name>
<dbReference type="InterPro" id="IPR011009">
    <property type="entry name" value="Kinase-like_dom_sf"/>
</dbReference>
<keyword evidence="4" id="KW-1185">Reference proteome</keyword>
<feature type="domain" description="Aminoglycoside phosphotransferase" evidence="1">
    <location>
        <begin position="31"/>
        <end position="265"/>
    </location>
</feature>
<dbReference type="Gene3D" id="3.30.200.20">
    <property type="entry name" value="Phosphorylase Kinase, domain 1"/>
    <property type="match status" value="1"/>
</dbReference>
<gene>
    <name evidence="3" type="ORF">Q8814_22870</name>
</gene>
<dbReference type="InterPro" id="IPR041726">
    <property type="entry name" value="ACAD10_11_N"/>
</dbReference>
<proteinExistence type="predicted"/>
<dbReference type="SUPFAM" id="SSF56112">
    <property type="entry name" value="Protein kinase-like (PK-like)"/>
    <property type="match status" value="1"/>
</dbReference>